<accession>A0ABU2S0W8</accession>
<dbReference type="EMBL" id="JAVREV010000003">
    <property type="protein sequence ID" value="MDT0442336.1"/>
    <property type="molecule type" value="Genomic_DNA"/>
</dbReference>
<protein>
    <submittedName>
        <fullName evidence="1">Uncharacterized protein</fullName>
    </submittedName>
</protein>
<sequence>MNALTIQELRLRQATLAEKAERLRQQWRQSTATSSRALALGKEVMALQQRADDYASLICVAEAAE</sequence>
<evidence type="ECO:0000313" key="1">
    <source>
        <dbReference type="EMBL" id="MDT0442336.1"/>
    </source>
</evidence>
<keyword evidence="2" id="KW-1185">Reference proteome</keyword>
<evidence type="ECO:0000313" key="2">
    <source>
        <dbReference type="Proteomes" id="UP001183615"/>
    </source>
</evidence>
<dbReference type="RefSeq" id="WP_311616772.1">
    <property type="nucleotide sequence ID" value="NZ_JAVREV010000003.1"/>
</dbReference>
<gene>
    <name evidence="1" type="ORF">RM779_06960</name>
</gene>
<proteinExistence type="predicted"/>
<organism evidence="1 2">
    <name type="scientific">Streptomyces johnsoniae</name>
    <dbReference type="NCBI Taxonomy" id="3075532"/>
    <lineage>
        <taxon>Bacteria</taxon>
        <taxon>Bacillati</taxon>
        <taxon>Actinomycetota</taxon>
        <taxon>Actinomycetes</taxon>
        <taxon>Kitasatosporales</taxon>
        <taxon>Streptomycetaceae</taxon>
        <taxon>Streptomyces</taxon>
    </lineage>
</organism>
<dbReference type="Proteomes" id="UP001183615">
    <property type="component" value="Unassembled WGS sequence"/>
</dbReference>
<name>A0ABU2S0W8_9ACTN</name>
<reference evidence="2" key="1">
    <citation type="submission" date="2023-07" db="EMBL/GenBank/DDBJ databases">
        <title>30 novel species of actinomycetes from the DSMZ collection.</title>
        <authorList>
            <person name="Nouioui I."/>
        </authorList>
    </citation>
    <scope>NUCLEOTIDE SEQUENCE [LARGE SCALE GENOMIC DNA]</scope>
    <source>
        <strain evidence="2">DSM 41886</strain>
    </source>
</reference>
<comment type="caution">
    <text evidence="1">The sequence shown here is derived from an EMBL/GenBank/DDBJ whole genome shotgun (WGS) entry which is preliminary data.</text>
</comment>